<dbReference type="AlphaFoldDB" id="A0A8S3YLW2"/>
<dbReference type="Proteomes" id="UP000678393">
    <property type="component" value="Unassembled WGS sequence"/>
</dbReference>
<sequence>MRPRTAQNLRGPACSLCDIIHFGYFHQINLLVSKGIHVNARDAFGRTPLILCAFMQPEDWGVGTAMTLIEHGVYLGERDCFGRNVLHYACIYERQKLVPVLLRAIDFDLNQADTLGNTALHYAAMSGNVSITNLLVQSYKKYRLKANKVNRQGKTAIEEALTCGNTACAGVIEEELAQDQQESTTKDVHFRYRADIGSLTDNVTSQSLPVLGTNKFRRSTSAAILNRRESSSSNNSSHKGRLLISSVGRLNNTKSGYTRKSSNPLYSKGYRRDEEIITCAPIRDFRNTPEYVCKLARLPYDSNCWSHVTAKEDNPWEDTSIICQRQHNGSDWRRELERLFKVYEHQCSASWRTSRQLDQSEAAAPTSSAGTEDDDKGKKGRSCSSVAKGQQWKDSPEPKKRVSSVRSRRLPNGKHVGGATADGSLDTSTESINSFTSIKRKGLEKESSLGRSGPSSPLPTVTASKKNPSTGDTAPQLVNTKGNMALPISSFTNEASMNLSAPNDATLPSPVPAQMLTGEGISSALRSGSNQLMSSNSTHKDDATVPLPKITVVKEVVPTEDTQTSSSNSQQYVDTNKLWVQNPYESNNNEADDETVTSD</sequence>
<organism evidence="5 6">
    <name type="scientific">Candidula unifasciata</name>
    <dbReference type="NCBI Taxonomy" id="100452"/>
    <lineage>
        <taxon>Eukaryota</taxon>
        <taxon>Metazoa</taxon>
        <taxon>Spiralia</taxon>
        <taxon>Lophotrochozoa</taxon>
        <taxon>Mollusca</taxon>
        <taxon>Gastropoda</taxon>
        <taxon>Heterobranchia</taxon>
        <taxon>Euthyneura</taxon>
        <taxon>Panpulmonata</taxon>
        <taxon>Eupulmonata</taxon>
        <taxon>Stylommatophora</taxon>
        <taxon>Helicina</taxon>
        <taxon>Helicoidea</taxon>
        <taxon>Geomitridae</taxon>
        <taxon>Candidula</taxon>
    </lineage>
</organism>
<feature type="region of interest" description="Disordered" evidence="4">
    <location>
        <begin position="354"/>
        <end position="478"/>
    </location>
</feature>
<evidence type="ECO:0000256" key="3">
    <source>
        <dbReference type="PROSITE-ProRule" id="PRU00023"/>
    </source>
</evidence>
<feature type="compositionally biased region" description="Low complexity" evidence="4">
    <location>
        <begin position="449"/>
        <end position="459"/>
    </location>
</feature>
<name>A0A8S3YLW2_9EUPU</name>
<evidence type="ECO:0000256" key="1">
    <source>
        <dbReference type="ARBA" id="ARBA00022737"/>
    </source>
</evidence>
<feature type="compositionally biased region" description="Polar residues" evidence="4">
    <location>
        <begin position="354"/>
        <end position="370"/>
    </location>
</feature>
<dbReference type="InterPro" id="IPR036770">
    <property type="entry name" value="Ankyrin_rpt-contain_sf"/>
</dbReference>
<dbReference type="PANTHER" id="PTHR24201:SF16">
    <property type="entry name" value="ANKYRIN-1-LIKE-RELATED"/>
    <property type="match status" value="1"/>
</dbReference>
<proteinExistence type="predicted"/>
<feature type="region of interest" description="Disordered" evidence="4">
    <location>
        <begin position="526"/>
        <end position="599"/>
    </location>
</feature>
<keyword evidence="6" id="KW-1185">Reference proteome</keyword>
<evidence type="ECO:0000313" key="6">
    <source>
        <dbReference type="Proteomes" id="UP000678393"/>
    </source>
</evidence>
<evidence type="ECO:0000256" key="4">
    <source>
        <dbReference type="SAM" id="MobiDB-lite"/>
    </source>
</evidence>
<feature type="repeat" description="ANK" evidence="3">
    <location>
        <begin position="115"/>
        <end position="137"/>
    </location>
</feature>
<feature type="compositionally biased region" description="Polar residues" evidence="4">
    <location>
        <begin position="560"/>
        <end position="574"/>
    </location>
</feature>
<evidence type="ECO:0000313" key="5">
    <source>
        <dbReference type="EMBL" id="CAG5116525.1"/>
    </source>
</evidence>
<gene>
    <name evidence="5" type="ORF">CUNI_LOCUS2083</name>
</gene>
<feature type="compositionally biased region" description="Polar residues" evidence="4">
    <location>
        <begin position="526"/>
        <end position="537"/>
    </location>
</feature>
<feature type="compositionally biased region" description="Basic residues" evidence="4">
    <location>
        <begin position="401"/>
        <end position="412"/>
    </location>
</feature>
<dbReference type="PANTHER" id="PTHR24201">
    <property type="entry name" value="ANK_REP_REGION DOMAIN-CONTAINING PROTEIN"/>
    <property type="match status" value="1"/>
</dbReference>
<reference evidence="5" key="1">
    <citation type="submission" date="2021-04" db="EMBL/GenBank/DDBJ databases">
        <authorList>
            <consortium name="Molecular Ecology Group"/>
        </authorList>
    </citation>
    <scope>NUCLEOTIDE SEQUENCE</scope>
</reference>
<feature type="compositionally biased region" description="Polar residues" evidence="4">
    <location>
        <begin position="425"/>
        <end position="437"/>
    </location>
</feature>
<dbReference type="Pfam" id="PF00023">
    <property type="entry name" value="Ank"/>
    <property type="match status" value="1"/>
</dbReference>
<feature type="region of interest" description="Disordered" evidence="4">
    <location>
        <begin position="224"/>
        <end position="244"/>
    </location>
</feature>
<keyword evidence="2 3" id="KW-0040">ANK repeat</keyword>
<keyword evidence="1" id="KW-0677">Repeat</keyword>
<dbReference type="InterPro" id="IPR002110">
    <property type="entry name" value="Ankyrin_rpt"/>
</dbReference>
<dbReference type="Pfam" id="PF12796">
    <property type="entry name" value="Ank_2"/>
    <property type="match status" value="1"/>
</dbReference>
<comment type="caution">
    <text evidence="5">The sequence shown here is derived from an EMBL/GenBank/DDBJ whole genome shotgun (WGS) entry which is preliminary data.</text>
</comment>
<feature type="compositionally biased region" description="Acidic residues" evidence="4">
    <location>
        <begin position="590"/>
        <end position="599"/>
    </location>
</feature>
<dbReference type="Gene3D" id="1.25.40.20">
    <property type="entry name" value="Ankyrin repeat-containing domain"/>
    <property type="match status" value="1"/>
</dbReference>
<protein>
    <submittedName>
        <fullName evidence="5">Uncharacterized protein</fullName>
    </submittedName>
</protein>
<dbReference type="PROSITE" id="PS50088">
    <property type="entry name" value="ANK_REPEAT"/>
    <property type="match status" value="1"/>
</dbReference>
<dbReference type="EMBL" id="CAJHNH020000269">
    <property type="protein sequence ID" value="CAG5116525.1"/>
    <property type="molecule type" value="Genomic_DNA"/>
</dbReference>
<dbReference type="GO" id="GO:0005634">
    <property type="term" value="C:nucleus"/>
    <property type="evidence" value="ECO:0007669"/>
    <property type="project" value="TreeGrafter"/>
</dbReference>
<accession>A0A8S3YLW2</accession>
<dbReference type="PROSITE" id="PS50297">
    <property type="entry name" value="ANK_REP_REGION"/>
    <property type="match status" value="1"/>
</dbReference>
<dbReference type="SMART" id="SM00248">
    <property type="entry name" value="ANK"/>
    <property type="match status" value="2"/>
</dbReference>
<dbReference type="OrthoDB" id="5406014at2759"/>
<feature type="compositionally biased region" description="Polar residues" evidence="4">
    <location>
        <begin position="461"/>
        <end position="478"/>
    </location>
</feature>
<evidence type="ECO:0000256" key="2">
    <source>
        <dbReference type="ARBA" id="ARBA00023043"/>
    </source>
</evidence>
<dbReference type="InterPro" id="IPR050776">
    <property type="entry name" value="Ank_Repeat/CDKN_Inhibitor"/>
</dbReference>
<dbReference type="SUPFAM" id="SSF48403">
    <property type="entry name" value="Ankyrin repeat"/>
    <property type="match status" value="1"/>
</dbReference>